<evidence type="ECO:0000256" key="1">
    <source>
        <dbReference type="SAM" id="Coils"/>
    </source>
</evidence>
<keyword evidence="1" id="KW-0175">Coiled coil</keyword>
<feature type="region of interest" description="Disordered" evidence="2">
    <location>
        <begin position="81"/>
        <end position="131"/>
    </location>
</feature>
<evidence type="ECO:0000313" key="4">
    <source>
        <dbReference type="Proteomes" id="UP001148838"/>
    </source>
</evidence>
<feature type="coiled-coil region" evidence="1">
    <location>
        <begin position="53"/>
        <end position="80"/>
    </location>
</feature>
<gene>
    <name evidence="3" type="ORF">ANN_17729</name>
</gene>
<reference evidence="3 4" key="1">
    <citation type="journal article" date="2022" name="Allergy">
        <title>Genome assembly and annotation of Periplaneta americana reveal a comprehensive cockroach allergen profile.</title>
        <authorList>
            <person name="Wang L."/>
            <person name="Xiong Q."/>
            <person name="Saelim N."/>
            <person name="Wang L."/>
            <person name="Nong W."/>
            <person name="Wan A.T."/>
            <person name="Shi M."/>
            <person name="Liu X."/>
            <person name="Cao Q."/>
            <person name="Hui J.H.L."/>
            <person name="Sookrung N."/>
            <person name="Leung T.F."/>
            <person name="Tungtrongchitr A."/>
            <person name="Tsui S.K.W."/>
        </authorList>
    </citation>
    <scope>NUCLEOTIDE SEQUENCE [LARGE SCALE GENOMIC DNA]</scope>
    <source>
        <strain evidence="3">PWHHKU_190912</strain>
    </source>
</reference>
<name>A0ABQ8SUR2_PERAM</name>
<protein>
    <submittedName>
        <fullName evidence="3">Uncharacterized protein</fullName>
    </submittedName>
</protein>
<accession>A0ABQ8SUR2</accession>
<comment type="caution">
    <text evidence="3">The sequence shown here is derived from an EMBL/GenBank/DDBJ whole genome shotgun (WGS) entry which is preliminary data.</text>
</comment>
<sequence>MMAEGIEDAIDNALNTVVNTIDLSGNVKKELKKMIHETVSKLRTLFVELKKSIEDKTAENDNLQKGLGEVRAELEALKSTFGRGHVAPAMDGRRDQRTRGAAGPGEGPPSSIGRQNLYSKYSQARPRRNSS</sequence>
<organism evidence="3 4">
    <name type="scientific">Periplaneta americana</name>
    <name type="common">American cockroach</name>
    <name type="synonym">Blatta americana</name>
    <dbReference type="NCBI Taxonomy" id="6978"/>
    <lineage>
        <taxon>Eukaryota</taxon>
        <taxon>Metazoa</taxon>
        <taxon>Ecdysozoa</taxon>
        <taxon>Arthropoda</taxon>
        <taxon>Hexapoda</taxon>
        <taxon>Insecta</taxon>
        <taxon>Pterygota</taxon>
        <taxon>Neoptera</taxon>
        <taxon>Polyneoptera</taxon>
        <taxon>Dictyoptera</taxon>
        <taxon>Blattodea</taxon>
        <taxon>Blattoidea</taxon>
        <taxon>Blattidae</taxon>
        <taxon>Blattinae</taxon>
        <taxon>Periplaneta</taxon>
    </lineage>
</organism>
<keyword evidence="4" id="KW-1185">Reference proteome</keyword>
<evidence type="ECO:0000313" key="3">
    <source>
        <dbReference type="EMBL" id="KAJ4437584.1"/>
    </source>
</evidence>
<dbReference type="EMBL" id="JAJSOF020000021">
    <property type="protein sequence ID" value="KAJ4437584.1"/>
    <property type="molecule type" value="Genomic_DNA"/>
</dbReference>
<evidence type="ECO:0000256" key="2">
    <source>
        <dbReference type="SAM" id="MobiDB-lite"/>
    </source>
</evidence>
<proteinExistence type="predicted"/>
<dbReference type="Proteomes" id="UP001148838">
    <property type="component" value="Unassembled WGS sequence"/>
</dbReference>